<protein>
    <recommendedName>
        <fullName evidence="4">Ras modification protein ERF4</fullName>
    </recommendedName>
</protein>
<sequence length="566" mass="64361">MPKENSGNFKEYAKQNEYKLQRLPSRHDHPKVLGSDKINFSKDTFRAESSNSKLNSINQALDKGELFPTITKPYSIDRKRNSFTGIAKIQGGFDSDTFLKAYEINSPTSQDLNQDLSTTFNYNNNLFSQSNSSNGSFHYHNREKSRSSLQKAIRSGTFETSETLLTKESYINTNKAHSKDSLTELAGNRKSTITSTIANNKALKPINQPFQKSPKITTYDHLFKPLHKTTEKHPVNSYAFLNKASLGHHGGQSSLFNDAFVPREPSQPPRVYIQRTFETNPNSELSAQSPDCNLYNKPSVSRDRTSVIAHNSMSDFSFHNGNFRKSFDVSNSLELSSRSNKKLGGNYKRHSDSSQANLVHTTPMSSLHYLQKKENAESLRSLNAHESKKTITNDIGVYNNLDIPEASIVHGNDNHSYINSNISKYNKSVIEIPRSAEIRAIYSNERTNRIRIQRDYSSIGFCKFYTGIPPELAEKVDPQKYSNFINTINSLMVEAKGTRVRNFVEGLFECLTLYIYLLISKSHYQKTIEKLSNIIQEYNQTVFNPAGFTVLDPRQTAFMFIEFIRT</sequence>
<dbReference type="GO" id="GO:0005789">
    <property type="term" value="C:endoplasmic reticulum membrane"/>
    <property type="evidence" value="ECO:0007669"/>
    <property type="project" value="UniProtKB-SubCell"/>
</dbReference>
<comment type="subcellular location">
    <subcellularLocation>
        <location evidence="1">Endoplasmic reticulum membrane</location>
        <topology evidence="1">Peripheral membrane protein</topology>
    </subcellularLocation>
</comment>
<evidence type="ECO:0000313" key="9">
    <source>
        <dbReference type="Proteomes" id="UP000245699"/>
    </source>
</evidence>
<comment type="caution">
    <text evidence="8">The sequence shown here is derived from an EMBL/GenBank/DDBJ whole genome shotgun (WGS) entry which is preliminary data.</text>
</comment>
<evidence type="ECO:0000256" key="5">
    <source>
        <dbReference type="ARBA" id="ARBA00022824"/>
    </source>
</evidence>
<proteinExistence type="inferred from homology"/>
<dbReference type="Pfam" id="PF10256">
    <property type="entry name" value="Erf4"/>
    <property type="match status" value="1"/>
</dbReference>
<feature type="domain" description="Golgin subfamily A member 7/ERF4" evidence="7">
    <location>
        <begin position="450"/>
        <end position="562"/>
    </location>
</feature>
<dbReference type="Proteomes" id="UP000245699">
    <property type="component" value="Unassembled WGS sequence"/>
</dbReference>
<keyword evidence="9" id="KW-1185">Reference proteome</keyword>
<evidence type="ECO:0000256" key="1">
    <source>
        <dbReference type="ARBA" id="ARBA00004406"/>
    </source>
</evidence>
<evidence type="ECO:0000313" key="8">
    <source>
        <dbReference type="EMBL" id="PVU89242.1"/>
    </source>
</evidence>
<accession>A0A2T9YA80</accession>
<dbReference type="EMBL" id="MBFT01000563">
    <property type="protein sequence ID" value="PVU89242.1"/>
    <property type="molecule type" value="Genomic_DNA"/>
</dbReference>
<dbReference type="GO" id="GO:0031211">
    <property type="term" value="C:endoplasmic reticulum palmitoyltransferase complex"/>
    <property type="evidence" value="ECO:0007669"/>
    <property type="project" value="TreeGrafter"/>
</dbReference>
<comment type="similarity">
    <text evidence="2">Belongs to the ERF4 family.</text>
</comment>
<keyword evidence="6" id="KW-0472">Membrane</keyword>
<organism evidence="8 9">
    <name type="scientific">Furculomyces boomerangus</name>
    <dbReference type="NCBI Taxonomy" id="61424"/>
    <lineage>
        <taxon>Eukaryota</taxon>
        <taxon>Fungi</taxon>
        <taxon>Fungi incertae sedis</taxon>
        <taxon>Zoopagomycota</taxon>
        <taxon>Kickxellomycotina</taxon>
        <taxon>Harpellomycetes</taxon>
        <taxon>Harpellales</taxon>
        <taxon>Harpellaceae</taxon>
        <taxon>Furculomyces</taxon>
    </lineage>
</organism>
<gene>
    <name evidence="8" type="ORF">BB559_005171</name>
</gene>
<dbReference type="InterPro" id="IPR051371">
    <property type="entry name" value="Ras_palmitoyltransferase"/>
</dbReference>
<dbReference type="STRING" id="61424.A0A2T9YA80"/>
<evidence type="ECO:0000256" key="4">
    <source>
        <dbReference type="ARBA" id="ARBA00018463"/>
    </source>
</evidence>
<keyword evidence="5" id="KW-0256">Endoplasmic reticulum</keyword>
<evidence type="ECO:0000256" key="2">
    <source>
        <dbReference type="ARBA" id="ARBA00007732"/>
    </source>
</evidence>
<dbReference type="AlphaFoldDB" id="A0A2T9YA80"/>
<dbReference type="GO" id="GO:0006612">
    <property type="term" value="P:protein targeting to membrane"/>
    <property type="evidence" value="ECO:0007669"/>
    <property type="project" value="TreeGrafter"/>
</dbReference>
<evidence type="ECO:0000259" key="7">
    <source>
        <dbReference type="Pfam" id="PF10256"/>
    </source>
</evidence>
<dbReference type="OrthoDB" id="2190159at2759"/>
<dbReference type="InterPro" id="IPR019383">
    <property type="entry name" value="Golgin_A_7/ERF4"/>
</dbReference>
<reference evidence="8 9" key="1">
    <citation type="journal article" date="2018" name="MBio">
        <title>Comparative Genomics Reveals the Core Gene Toolbox for the Fungus-Insect Symbiosis.</title>
        <authorList>
            <person name="Wang Y."/>
            <person name="Stata M."/>
            <person name="Wang W."/>
            <person name="Stajich J.E."/>
            <person name="White M.M."/>
            <person name="Moncalvo J.M."/>
        </authorList>
    </citation>
    <scope>NUCLEOTIDE SEQUENCE [LARGE SCALE GENOMIC DNA]</scope>
    <source>
        <strain evidence="8 9">AUS-77-4</strain>
    </source>
</reference>
<name>A0A2T9YA80_9FUNG</name>
<dbReference type="PANTHER" id="PTHR13254">
    <property type="entry name" value="GOLGI AUTOANTIGEN, GOLGIN SUBFAMILY A, 7"/>
    <property type="match status" value="1"/>
</dbReference>
<dbReference type="PANTHER" id="PTHR13254:SF0">
    <property type="entry name" value="GOLGIN SUBFAMILY A MEMBER 7_ERF4 DOMAIN-CONTAINING PROTEIN"/>
    <property type="match status" value="1"/>
</dbReference>
<comment type="subunit">
    <text evidence="3">Interacts with ERF2.</text>
</comment>
<evidence type="ECO:0000256" key="6">
    <source>
        <dbReference type="ARBA" id="ARBA00023136"/>
    </source>
</evidence>
<evidence type="ECO:0000256" key="3">
    <source>
        <dbReference type="ARBA" id="ARBA00011396"/>
    </source>
</evidence>